<feature type="region of interest" description="Disordered" evidence="8">
    <location>
        <begin position="409"/>
        <end position="432"/>
    </location>
</feature>
<evidence type="ECO:0000256" key="7">
    <source>
        <dbReference type="PROSITE-ProRule" id="PRU01145"/>
    </source>
</evidence>
<dbReference type="Pfam" id="PF08790">
    <property type="entry name" value="zf-LYAR"/>
    <property type="match status" value="1"/>
</dbReference>
<keyword evidence="2" id="KW-0479">Metal-binding</keyword>
<evidence type="ECO:0000259" key="10">
    <source>
        <dbReference type="Pfam" id="PF25879"/>
    </source>
</evidence>
<feature type="domain" description="Zinc finger C2H2 LYAR-type" evidence="9">
    <location>
        <begin position="35"/>
        <end position="62"/>
    </location>
</feature>
<evidence type="ECO:0000256" key="6">
    <source>
        <dbReference type="ARBA" id="ARBA00023242"/>
    </source>
</evidence>
<dbReference type="GO" id="GO:0006364">
    <property type="term" value="P:rRNA processing"/>
    <property type="evidence" value="ECO:0007669"/>
    <property type="project" value="TreeGrafter"/>
</dbReference>
<dbReference type="SUPFAM" id="SSF57667">
    <property type="entry name" value="beta-beta-alpha zinc fingers"/>
    <property type="match status" value="2"/>
</dbReference>
<dbReference type="AlphaFoldDB" id="A0A8B8FH57"/>
<dbReference type="GeneID" id="112683184"/>
<protein>
    <submittedName>
        <fullName evidence="12 13">Cell growth-regulating nucleolar protein isoform X1</fullName>
    </submittedName>
</protein>
<dbReference type="PROSITE" id="PS51804">
    <property type="entry name" value="ZF_C2HC_LYAR"/>
    <property type="match status" value="2"/>
</dbReference>
<dbReference type="OrthoDB" id="21474at2759"/>
<evidence type="ECO:0000256" key="2">
    <source>
        <dbReference type="ARBA" id="ARBA00022723"/>
    </source>
</evidence>
<keyword evidence="5" id="KW-0862">Zinc</keyword>
<keyword evidence="11" id="KW-1185">Reference proteome</keyword>
<dbReference type="PANTHER" id="PTHR13100">
    <property type="entry name" value="CELL GROWTH-REGULATING NUCLEOLAR PROTEIN LYAR"/>
    <property type="match status" value="1"/>
</dbReference>
<dbReference type="InterPro" id="IPR036236">
    <property type="entry name" value="Znf_C2H2_sf"/>
</dbReference>
<dbReference type="GO" id="GO:0003677">
    <property type="term" value="F:DNA binding"/>
    <property type="evidence" value="ECO:0007669"/>
    <property type="project" value="InterPro"/>
</dbReference>
<feature type="compositionally biased region" description="Basic residues" evidence="8">
    <location>
        <begin position="281"/>
        <end position="290"/>
    </location>
</feature>
<evidence type="ECO:0000313" key="13">
    <source>
        <dbReference type="RefSeq" id="XP_025409873.1"/>
    </source>
</evidence>
<feature type="region of interest" description="Disordered" evidence="8">
    <location>
        <begin position="156"/>
        <end position="324"/>
    </location>
</feature>
<evidence type="ECO:0000259" key="9">
    <source>
        <dbReference type="Pfam" id="PF08790"/>
    </source>
</evidence>
<evidence type="ECO:0000256" key="1">
    <source>
        <dbReference type="ARBA" id="ARBA00004123"/>
    </source>
</evidence>
<proteinExistence type="predicted"/>
<comment type="subcellular location">
    <subcellularLocation>
        <location evidence="1">Nucleus</location>
    </subcellularLocation>
</comment>
<dbReference type="GO" id="GO:0000122">
    <property type="term" value="P:negative regulation of transcription by RNA polymerase II"/>
    <property type="evidence" value="ECO:0007669"/>
    <property type="project" value="TreeGrafter"/>
</dbReference>
<feature type="compositionally biased region" description="Basic and acidic residues" evidence="8">
    <location>
        <begin position="229"/>
        <end position="244"/>
    </location>
</feature>
<keyword evidence="4 7" id="KW-0863">Zinc-finger</keyword>
<sequence length="508" mass="58893">MVVFTCNNCGDSVNKPKVEKHIQYECKRKHFAVSFCCVDCLKDFNQETVKDHCQCVTEEQRYSAKGFVPKASAEKGKRKQAGWVDIVQSVINRKDLSNDEKQFLSIITKFDNVPRKKNKFQNFCFSSAPAYRRKEHLVNKVFDMIEAEYKAQTQISNEKLSNNDNKPKTNDTDNLKKNDSIQEEHLQKINKKRKDVENDEEKENNDGKSEEVSKKKKKKKKQSIDMLNDEIKIKSEENDKLQSKKKDKKSLENNINAENDLALKEANAEIISEETVLPKSEKKKKKKKKSIGNNITSEGSLTLEESNSVETELDSTIKSSKKKKNLQVETNNFIENGITNTDSLNTEENSLLNGKNAILDDKTEFQMSKKEKKEMKKKMKYQHELASVTNGVIEAVSEPICKKKKRKLNNNVENEEPQQKISKTEDTPQISEMQPERKFEWNEAINQVLMGKKDKPISLNKVMKRVMNEYHLLNETTKKTESELEKIFRKKIKKMKNVKIDNDKVHLI</sequence>
<gene>
    <name evidence="12 13" type="primary">LOC112683184</name>
</gene>
<dbReference type="Gene3D" id="3.30.1490.490">
    <property type="match status" value="1"/>
</dbReference>
<reference evidence="12 13" key="1">
    <citation type="submission" date="2025-04" db="UniProtKB">
        <authorList>
            <consortium name="RefSeq"/>
        </authorList>
    </citation>
    <scope>IDENTIFICATION</scope>
    <source>
        <tissue evidence="12 13">Whole body</tissue>
    </source>
</reference>
<keyword evidence="6" id="KW-0539">Nucleus</keyword>
<evidence type="ECO:0000256" key="4">
    <source>
        <dbReference type="ARBA" id="ARBA00022771"/>
    </source>
</evidence>
<evidence type="ECO:0000313" key="11">
    <source>
        <dbReference type="Proteomes" id="UP000694846"/>
    </source>
</evidence>
<dbReference type="GO" id="GO:0005730">
    <property type="term" value="C:nucleolus"/>
    <property type="evidence" value="ECO:0007669"/>
    <property type="project" value="TreeGrafter"/>
</dbReference>
<dbReference type="InterPro" id="IPR058719">
    <property type="entry name" value="WHD_LYAR"/>
</dbReference>
<feature type="compositionally biased region" description="Basic and acidic residues" evidence="8">
    <location>
        <begin position="165"/>
        <end position="187"/>
    </location>
</feature>
<feature type="compositionally biased region" description="Basic and acidic residues" evidence="8">
    <location>
        <begin position="204"/>
        <end position="213"/>
    </location>
</feature>
<dbReference type="InterPro" id="IPR039999">
    <property type="entry name" value="LYAR"/>
</dbReference>
<accession>A0A8B8FH57</accession>
<evidence type="ECO:0000256" key="8">
    <source>
        <dbReference type="SAM" id="MobiDB-lite"/>
    </source>
</evidence>
<dbReference type="GO" id="GO:0008270">
    <property type="term" value="F:zinc ion binding"/>
    <property type="evidence" value="ECO:0007669"/>
    <property type="project" value="UniProtKB-KW"/>
</dbReference>
<evidence type="ECO:0000313" key="12">
    <source>
        <dbReference type="RefSeq" id="XP_025409872.1"/>
    </source>
</evidence>
<dbReference type="PANTHER" id="PTHR13100:SF10">
    <property type="entry name" value="CELL GROWTH-REGULATING NUCLEOLAR PROTEIN"/>
    <property type="match status" value="1"/>
</dbReference>
<dbReference type="RefSeq" id="XP_025409873.1">
    <property type="nucleotide sequence ID" value="XM_025554088.1"/>
</dbReference>
<evidence type="ECO:0000256" key="3">
    <source>
        <dbReference type="ARBA" id="ARBA00022737"/>
    </source>
</evidence>
<evidence type="ECO:0000256" key="5">
    <source>
        <dbReference type="ARBA" id="ARBA00022833"/>
    </source>
</evidence>
<feature type="compositionally biased region" description="Polar residues" evidence="8">
    <location>
        <begin position="291"/>
        <end position="318"/>
    </location>
</feature>
<feature type="domain" description="Cell growth-regulating nucleolar protein-like winged helix" evidence="10">
    <location>
        <begin position="437"/>
        <end position="508"/>
    </location>
</feature>
<keyword evidence="3" id="KW-0677">Repeat</keyword>
<dbReference type="Pfam" id="PF25879">
    <property type="entry name" value="WHD_LYAR"/>
    <property type="match status" value="1"/>
</dbReference>
<organism evidence="11 12">
    <name type="scientific">Sipha flava</name>
    <name type="common">yellow sugarcane aphid</name>
    <dbReference type="NCBI Taxonomy" id="143950"/>
    <lineage>
        <taxon>Eukaryota</taxon>
        <taxon>Metazoa</taxon>
        <taxon>Ecdysozoa</taxon>
        <taxon>Arthropoda</taxon>
        <taxon>Hexapoda</taxon>
        <taxon>Insecta</taxon>
        <taxon>Pterygota</taxon>
        <taxon>Neoptera</taxon>
        <taxon>Paraneoptera</taxon>
        <taxon>Hemiptera</taxon>
        <taxon>Sternorrhyncha</taxon>
        <taxon>Aphidomorpha</taxon>
        <taxon>Aphidoidea</taxon>
        <taxon>Aphididae</taxon>
        <taxon>Sipha</taxon>
    </lineage>
</organism>
<name>A0A8B8FH57_9HEMI</name>
<dbReference type="Proteomes" id="UP000694846">
    <property type="component" value="Unplaced"/>
</dbReference>
<dbReference type="RefSeq" id="XP_025409872.1">
    <property type="nucleotide sequence ID" value="XM_025554087.1"/>
</dbReference>
<dbReference type="InterPro" id="IPR014898">
    <property type="entry name" value="Znf_C2H2_LYAR"/>
</dbReference>